<dbReference type="Gene3D" id="2.60.120.620">
    <property type="entry name" value="q2cbj1_9rhob like domain"/>
    <property type="match status" value="1"/>
</dbReference>
<reference evidence="2 3" key="1">
    <citation type="journal article" date="2012" name="BMC Genomics">
        <title>Comparative genomics of the white-rot fungi, Phanerochaete carnosa and P. chrysosporium, to elucidate the genetic basis of the distinct wood types they colonize.</title>
        <authorList>
            <person name="Suzuki H."/>
            <person name="MacDonald J."/>
            <person name="Syed K."/>
            <person name="Salamov A."/>
            <person name="Hori C."/>
            <person name="Aerts A."/>
            <person name="Henrissat B."/>
            <person name="Wiebenga A."/>
            <person name="vanKuyk P.A."/>
            <person name="Barry K."/>
            <person name="Lindquist E."/>
            <person name="LaButti K."/>
            <person name="Lapidus A."/>
            <person name="Lucas S."/>
            <person name="Coutinho P."/>
            <person name="Gong Y."/>
            <person name="Samejima M."/>
            <person name="Mahadevan R."/>
            <person name="Abou-Zaid M."/>
            <person name="de Vries R.P."/>
            <person name="Igarashi K."/>
            <person name="Yadav J.S."/>
            <person name="Grigoriev I.V."/>
            <person name="Master E.R."/>
        </authorList>
    </citation>
    <scope>NUCLEOTIDE SEQUENCE [LARGE SCALE GENOMIC DNA]</scope>
    <source>
        <strain evidence="2 3">HHB-10118-sp</strain>
    </source>
</reference>
<name>K5W7W7_PHACS</name>
<feature type="region of interest" description="Disordered" evidence="1">
    <location>
        <begin position="1080"/>
        <end position="1133"/>
    </location>
</feature>
<evidence type="ECO:0000313" key="2">
    <source>
        <dbReference type="EMBL" id="EKM60043.1"/>
    </source>
</evidence>
<dbReference type="PANTHER" id="PTHR33099:SF13">
    <property type="entry name" value="F-BOX DOMAIN-CONTAINING PROTEIN-RELATED"/>
    <property type="match status" value="1"/>
</dbReference>
<gene>
    <name evidence="2" type="ORF">PHACADRAFT_206252</name>
</gene>
<dbReference type="KEGG" id="pco:PHACADRAFT_206252"/>
<keyword evidence="3" id="KW-1185">Reference proteome</keyword>
<dbReference type="EMBL" id="JH930469">
    <property type="protein sequence ID" value="EKM60043.1"/>
    <property type="molecule type" value="Genomic_DNA"/>
</dbReference>
<proteinExistence type="predicted"/>
<dbReference type="InParanoid" id="K5W7W7"/>
<organism evidence="2 3">
    <name type="scientific">Phanerochaete carnosa (strain HHB-10118-sp)</name>
    <name type="common">White-rot fungus</name>
    <name type="synonym">Peniophora carnosa</name>
    <dbReference type="NCBI Taxonomy" id="650164"/>
    <lineage>
        <taxon>Eukaryota</taxon>
        <taxon>Fungi</taxon>
        <taxon>Dikarya</taxon>
        <taxon>Basidiomycota</taxon>
        <taxon>Agaricomycotina</taxon>
        <taxon>Agaricomycetes</taxon>
        <taxon>Polyporales</taxon>
        <taxon>Phanerochaetaceae</taxon>
        <taxon>Phanerochaete</taxon>
    </lineage>
</organism>
<feature type="compositionally biased region" description="Basic and acidic residues" evidence="1">
    <location>
        <begin position="22"/>
        <end position="40"/>
    </location>
</feature>
<dbReference type="Proteomes" id="UP000008370">
    <property type="component" value="Unassembled WGS sequence"/>
</dbReference>
<dbReference type="PANTHER" id="PTHR33099">
    <property type="entry name" value="FE2OG DIOXYGENASE DOMAIN-CONTAINING PROTEIN"/>
    <property type="match status" value="1"/>
</dbReference>
<sequence length="1133" mass="126717">MKAEEHRHMPRSGTEGVAPAAQKEENDKDGMHQRRGKYEEVDMLDGSEEDKEGNGHGDVENIRQKFGEALNNYKHQGSITFHDTYSDAPNPGLQVADLGLLGLPLNSREAEVLKSRCKPASFGIGERIDANHDVPHTWELDATMVVFQNPSWTSFMEKVVKEVCKALGVDVNASEPRCELYKLLLCETGSQILPHVEPEKSHNTFATVVVVLPSPFAGGATQLSHDRISTVYDCDTTSRFNTSVLAWYTGVRLSPTPIISGFRLALSYNLVHTKQTPCPSLSASTWAVSELHKLCRLWNADEGAYTPEKLVYLLENSYTDVNMHEDGLTDTDARCVALLNDRDDDEYEYDSDERYYKPWRYPDSRRRNKSPVSVDHDWTEIHKREVTLERFVDLKGTLIAEALYHDDAETFPKDLTEDVEEVEGYDEEECTLTRHYRRSVLVIWPRWSTFSLLYSGENGLLRACTDLEAIQTRTPSDDERSLALDVLFSPQLPRQAARVAQAVADVACLWGDMALWVRAVERCCPHAGLATLADDKKFAALERFGWQAVCPSFEMMLHYEKRNAPRIEFLHRFPPRIILQHIDLLQDIELWKAKRIRRSLESLRKPEKAECWILLATVHQYYGLTFLSEVMLPQLLALGDKDFLEDFARQIFESQLFMPEADKRAVVKKLVQAAVSQAVLYHSGGPNDQIAASKECIQMCIDLDCVDLASIVLDRVIKLSKPPASDAQEYSRTVMRPLLIWCVELQQKKPEDSPRASLETLQHMAVKLYLDWLSASPAGFTRAHVATLIRMTVVNGDLTRFVEIVVPQLKNIAFPSEGSRAVAEELQAQRVQFTLPEGHQSETLDAVIAHFSAAYIASFPLEHHTDIIRALDWCLAMDASALCAALVQRLTSNVCVGHNVVVSGVLLPLLPSLRAWGVAHDMLDALAPVFARTLAVWTDRVLAPLAPANPLVTSIQLTGLTYWMCACNPCAQVRTALTQSTERAIRLEGIGGAARKHVEGRLAAFAPALVTWSLVRGQLEGLEICKKDELHRFVCWRNEQTHGLGILRNMGSDDAELRKLLGEQYSHIFAALKSAPAHPAGQAAINSATGNPRPQPHHAEAQVSNAVTRSAAEADQRPAKRRKTAANDIVDST</sequence>
<feature type="region of interest" description="Disordered" evidence="1">
    <location>
        <begin position="1"/>
        <end position="59"/>
    </location>
</feature>
<accession>K5W7W7</accession>
<evidence type="ECO:0000256" key="1">
    <source>
        <dbReference type="SAM" id="MobiDB-lite"/>
    </source>
</evidence>
<dbReference type="RefSeq" id="XP_007392591.1">
    <property type="nucleotide sequence ID" value="XM_007392529.1"/>
</dbReference>
<feature type="compositionally biased region" description="Acidic residues" evidence="1">
    <location>
        <begin position="41"/>
        <end position="51"/>
    </location>
</feature>
<dbReference type="GeneID" id="18912450"/>
<protein>
    <submittedName>
        <fullName evidence="2">Uncharacterized protein</fullName>
    </submittedName>
</protein>
<evidence type="ECO:0000313" key="3">
    <source>
        <dbReference type="Proteomes" id="UP000008370"/>
    </source>
</evidence>
<dbReference type="OrthoDB" id="3269573at2759"/>
<dbReference type="HOGENOM" id="CLU_007520_1_2_1"/>
<dbReference type="AlphaFoldDB" id="K5W7W7"/>